<dbReference type="EC" id="3.2.1.55" evidence="4"/>
<dbReference type="InterPro" id="IPR055235">
    <property type="entry name" value="ASD1_cat"/>
</dbReference>
<organism evidence="10 11">
    <name type="scientific">Apiotrichum porosum</name>
    <dbReference type="NCBI Taxonomy" id="105984"/>
    <lineage>
        <taxon>Eukaryota</taxon>
        <taxon>Fungi</taxon>
        <taxon>Dikarya</taxon>
        <taxon>Basidiomycota</taxon>
        <taxon>Agaricomycotina</taxon>
        <taxon>Tremellomycetes</taxon>
        <taxon>Trichosporonales</taxon>
        <taxon>Trichosporonaceae</taxon>
        <taxon>Apiotrichum</taxon>
    </lineage>
</organism>
<dbReference type="InterPro" id="IPR010720">
    <property type="entry name" value="Alpha-L-AF_C"/>
</dbReference>
<evidence type="ECO:0000256" key="8">
    <source>
        <dbReference type="ARBA" id="ARBA00037415"/>
    </source>
</evidence>
<protein>
    <recommendedName>
        <fullName evidence="4">non-reducing end alpha-L-arabinofuranosidase</fullName>
        <ecNumber evidence="4">3.2.1.55</ecNumber>
    </recommendedName>
</protein>
<keyword evidence="11" id="KW-1185">Reference proteome</keyword>
<reference evidence="10 11" key="1">
    <citation type="submission" date="2018-11" db="EMBL/GenBank/DDBJ databases">
        <title>Genome sequence of Apiotrichum porosum DSM 27194.</title>
        <authorList>
            <person name="Aliyu H."/>
            <person name="Gorte O."/>
            <person name="Ochsenreither K."/>
        </authorList>
    </citation>
    <scope>NUCLEOTIDE SEQUENCE [LARGE SCALE GENOMIC DNA]</scope>
    <source>
        <strain evidence="10 11">DSM 27194</strain>
    </source>
</reference>
<evidence type="ECO:0000256" key="7">
    <source>
        <dbReference type="ARBA" id="ARBA00023295"/>
    </source>
</evidence>
<comment type="pathway">
    <text evidence="2">Glycan metabolism; L-arabinan degradation.</text>
</comment>
<dbReference type="Proteomes" id="UP000279236">
    <property type="component" value="Unassembled WGS sequence"/>
</dbReference>
<evidence type="ECO:0000256" key="4">
    <source>
        <dbReference type="ARBA" id="ARBA00012670"/>
    </source>
</evidence>
<evidence type="ECO:0000259" key="9">
    <source>
        <dbReference type="SMART" id="SM00813"/>
    </source>
</evidence>
<dbReference type="Gene3D" id="3.20.20.80">
    <property type="entry name" value="Glycosidases"/>
    <property type="match status" value="1"/>
</dbReference>
<proteinExistence type="inferred from homology"/>
<dbReference type="InterPro" id="IPR017853">
    <property type="entry name" value="GH"/>
</dbReference>
<dbReference type="EMBL" id="RSCE01000007">
    <property type="protein sequence ID" value="RSH80981.1"/>
    <property type="molecule type" value="Genomic_DNA"/>
</dbReference>
<sequence length="561" mass="62952">MLYTTIQQGVLRGKSKCKKEPTHPEAFTPVPVILDPRFKVDPTAGPVSDKLYGGFIEHLGRCIYGGLVDNPAAPSPAELLISQEDGTERTKGRAPWRKDVQKVLASDGELEIPMMRWPGGNYVSNYHWQDGVGPQALRPARIELAWLGTPETNQFGTDEFIDMCRANGWEPYICLNMGSGTYEEALAWVEYCNGTGNTHWANLRRKNTGRDEPHNVKYWGLGNEMWGPWQVGNLGATAYATEARRWAHGLKLVDPTIKLVSCGETGWSDWDREILQALVPFIDLHSIHFYSMLGHSTDSDVAGYEYEKNVFGPAAAERAIEITKSLIDLANIDNTFRGIPARDVKIAFDEWNVWDTDKAPGEIGLEQIYDYTDMLGVVAWLNILVRHHKDVAVACLAQSVNVIAPLMTTPDGICRQTTFWPLKMFGKYMKNGHLITLPSMPDAYDGPSYPVFIQQTNLAPRYVDMVCMAAEEEGKTSIRLSVLNRHPTVDWPADIDFAAFKLDKVQVTEVYSDDLAATNTFAHPESVTPTTTEYTAVEWAARKHIVRKHSWQFIIFEGVKP</sequence>
<gene>
    <name evidence="10" type="ORF">EHS24_008412</name>
</gene>
<evidence type="ECO:0000256" key="5">
    <source>
        <dbReference type="ARBA" id="ARBA00022801"/>
    </source>
</evidence>
<dbReference type="STRING" id="105984.A0A427XQ85"/>
<dbReference type="GeneID" id="39592955"/>
<keyword evidence="7" id="KW-0326">Glycosidase</keyword>
<dbReference type="InterPro" id="IPR013780">
    <property type="entry name" value="Glyco_hydro_b"/>
</dbReference>
<dbReference type="RefSeq" id="XP_028475700.1">
    <property type="nucleotide sequence ID" value="XM_028623726.1"/>
</dbReference>
<comment type="function">
    <text evidence="8">Alpha-L-arabinofuranosidase involved in the degradation of arabinoxylan, a major component of plant hemicellulose. Acts only on small linear 1,5-alpha-linked L-arabinofuranosyl oligosaccharides.</text>
</comment>
<comment type="caution">
    <text evidence="10">The sequence shown here is derived from an EMBL/GenBank/DDBJ whole genome shotgun (WGS) entry which is preliminary data.</text>
</comment>
<dbReference type="AlphaFoldDB" id="A0A427XQ85"/>
<dbReference type="GO" id="GO:0046556">
    <property type="term" value="F:alpha-L-arabinofuranosidase activity"/>
    <property type="evidence" value="ECO:0007669"/>
    <property type="project" value="UniProtKB-EC"/>
</dbReference>
<dbReference type="SUPFAM" id="SSF51445">
    <property type="entry name" value="(Trans)glycosidases"/>
    <property type="match status" value="1"/>
</dbReference>
<evidence type="ECO:0000256" key="1">
    <source>
        <dbReference type="ARBA" id="ARBA00001462"/>
    </source>
</evidence>
<dbReference type="UniPathway" id="UPA00667"/>
<comment type="catalytic activity">
    <reaction evidence="1">
        <text>Hydrolysis of terminal non-reducing alpha-L-arabinofuranoside residues in alpha-L-arabinosides.</text>
        <dbReference type="EC" id="3.2.1.55"/>
    </reaction>
</comment>
<dbReference type="Pfam" id="PF06964">
    <property type="entry name" value="Alpha-L-AF_C"/>
    <property type="match status" value="1"/>
</dbReference>
<dbReference type="OrthoDB" id="3032304at2759"/>
<evidence type="ECO:0000256" key="3">
    <source>
        <dbReference type="ARBA" id="ARBA00007186"/>
    </source>
</evidence>
<dbReference type="GO" id="GO:0046373">
    <property type="term" value="P:L-arabinose metabolic process"/>
    <property type="evidence" value="ECO:0007669"/>
    <property type="project" value="InterPro"/>
</dbReference>
<dbReference type="Gene3D" id="2.60.40.1180">
    <property type="entry name" value="Golgi alpha-mannosidase II"/>
    <property type="match status" value="1"/>
</dbReference>
<evidence type="ECO:0000256" key="6">
    <source>
        <dbReference type="ARBA" id="ARBA00023277"/>
    </source>
</evidence>
<keyword evidence="5" id="KW-0378">Hydrolase</keyword>
<comment type="similarity">
    <text evidence="3">Belongs to the glycosyl hydrolase 51 family.</text>
</comment>
<dbReference type="GO" id="GO:0031222">
    <property type="term" value="P:arabinan catabolic process"/>
    <property type="evidence" value="ECO:0007669"/>
    <property type="project" value="UniProtKB-UniPathway"/>
</dbReference>
<dbReference type="Pfam" id="PF22848">
    <property type="entry name" value="ASD1_dom"/>
    <property type="match status" value="1"/>
</dbReference>
<feature type="domain" description="Alpha-L-arabinofuranosidase C-terminal" evidence="9">
    <location>
        <begin position="349"/>
        <end position="550"/>
    </location>
</feature>
<keyword evidence="6" id="KW-0119">Carbohydrate metabolism</keyword>
<dbReference type="PANTHER" id="PTHR43576">
    <property type="entry name" value="ALPHA-L-ARABINOFURANOSIDASE C-RELATED"/>
    <property type="match status" value="1"/>
</dbReference>
<name>A0A427XQ85_9TREE</name>
<evidence type="ECO:0000256" key="2">
    <source>
        <dbReference type="ARBA" id="ARBA00004834"/>
    </source>
</evidence>
<evidence type="ECO:0000313" key="10">
    <source>
        <dbReference type="EMBL" id="RSH80981.1"/>
    </source>
</evidence>
<dbReference type="SUPFAM" id="SSF51011">
    <property type="entry name" value="Glycosyl hydrolase domain"/>
    <property type="match status" value="1"/>
</dbReference>
<accession>A0A427XQ85</accession>
<dbReference type="PANTHER" id="PTHR43576:SF3">
    <property type="entry name" value="ALPHA-L-ARABINOFURANOSIDASE C"/>
    <property type="match status" value="1"/>
</dbReference>
<evidence type="ECO:0000313" key="11">
    <source>
        <dbReference type="Proteomes" id="UP000279236"/>
    </source>
</evidence>
<dbReference type="SMART" id="SM00813">
    <property type="entry name" value="Alpha-L-AF_C"/>
    <property type="match status" value="1"/>
</dbReference>